<dbReference type="InterPro" id="IPR050985">
    <property type="entry name" value="Alpha-glycosidase_related"/>
</dbReference>
<dbReference type="Pfam" id="PF21365">
    <property type="entry name" value="Glyco_hydro_31_3rd"/>
    <property type="match status" value="1"/>
</dbReference>
<dbReference type="SUPFAM" id="SSF51011">
    <property type="entry name" value="Glycosyl hydrolase domain"/>
    <property type="match status" value="1"/>
</dbReference>
<dbReference type="GO" id="GO:0004553">
    <property type="term" value="F:hydrolase activity, hydrolyzing O-glycosyl compounds"/>
    <property type="evidence" value="ECO:0007669"/>
    <property type="project" value="InterPro"/>
</dbReference>
<reference evidence="5" key="1">
    <citation type="submission" date="2020-07" db="EMBL/GenBank/DDBJ databases">
        <title>The High-quality genome of the commercially important snow crab, Chionoecetes opilio.</title>
        <authorList>
            <person name="Jeong J.-H."/>
            <person name="Ryu S."/>
        </authorList>
    </citation>
    <scope>NUCLEOTIDE SEQUENCE</scope>
    <source>
        <strain evidence="5">MADBK_172401_WGS</strain>
        <tissue evidence="5">Digestive gland</tissue>
    </source>
</reference>
<keyword evidence="2 5" id="KW-0326">Glycosidase</keyword>
<feature type="domain" description="Glycoside hydrolase family 31 TIM barrel" evidence="3">
    <location>
        <begin position="349"/>
        <end position="461"/>
    </location>
</feature>
<name>A0A8J4XUY7_CHIOP</name>
<evidence type="ECO:0000256" key="2">
    <source>
        <dbReference type="RuleBase" id="RU361185"/>
    </source>
</evidence>
<dbReference type="InterPro" id="IPR048395">
    <property type="entry name" value="Glyco_hydro_31_C"/>
</dbReference>
<evidence type="ECO:0000313" key="5">
    <source>
        <dbReference type="EMBL" id="KAG0715132.1"/>
    </source>
</evidence>
<evidence type="ECO:0000259" key="3">
    <source>
        <dbReference type="Pfam" id="PF01055"/>
    </source>
</evidence>
<gene>
    <name evidence="5" type="primary">MYORG</name>
    <name evidence="5" type="ORF">GWK47_012643</name>
</gene>
<dbReference type="CDD" id="cd06592">
    <property type="entry name" value="GH31_NET37"/>
    <property type="match status" value="1"/>
</dbReference>
<dbReference type="InterPro" id="IPR017853">
    <property type="entry name" value="GH"/>
</dbReference>
<dbReference type="OrthoDB" id="10070917at2759"/>
<feature type="domain" description="Glycoside hydrolase family 31 TIM barrel" evidence="3">
    <location>
        <begin position="516"/>
        <end position="605"/>
    </location>
</feature>
<dbReference type="Proteomes" id="UP000770661">
    <property type="component" value="Unassembled WGS sequence"/>
</dbReference>
<comment type="similarity">
    <text evidence="1 2">Belongs to the glycosyl hydrolase 31 family.</text>
</comment>
<dbReference type="GO" id="GO:0005975">
    <property type="term" value="P:carbohydrate metabolic process"/>
    <property type="evidence" value="ECO:0007669"/>
    <property type="project" value="InterPro"/>
</dbReference>
<dbReference type="SUPFAM" id="SSF51445">
    <property type="entry name" value="(Trans)glycosidases"/>
    <property type="match status" value="1"/>
</dbReference>
<evidence type="ECO:0000256" key="1">
    <source>
        <dbReference type="ARBA" id="ARBA00007806"/>
    </source>
</evidence>
<accession>A0A8J4XUY7</accession>
<feature type="domain" description="Glycosyl hydrolase family 31 C-terminal" evidence="4">
    <location>
        <begin position="620"/>
        <end position="701"/>
    </location>
</feature>
<dbReference type="Gene3D" id="2.60.40.1180">
    <property type="entry name" value="Golgi alpha-mannosidase II"/>
    <property type="match status" value="1"/>
</dbReference>
<dbReference type="PANTHER" id="PTHR43053:SF6">
    <property type="entry name" value="SITS-BINDING PROTEIN"/>
    <property type="match status" value="1"/>
</dbReference>
<comment type="caution">
    <text evidence="5">The sequence shown here is derived from an EMBL/GenBank/DDBJ whole genome shotgun (WGS) entry which is preliminary data.</text>
</comment>
<evidence type="ECO:0000259" key="4">
    <source>
        <dbReference type="Pfam" id="PF21365"/>
    </source>
</evidence>
<dbReference type="InterPro" id="IPR000322">
    <property type="entry name" value="Glyco_hydro_31_TIM"/>
</dbReference>
<dbReference type="Pfam" id="PF01055">
    <property type="entry name" value="Glyco_hydro_31_2nd"/>
    <property type="match status" value="2"/>
</dbReference>
<dbReference type="AlphaFoldDB" id="A0A8J4XUY7"/>
<sequence>MLVVIVVSICLVSYFYHLHLLELSIFNRFRFYEKTRFLEVYDAAWKPVVTLHMGTRLPVHSIPEDCTDYLGYLDKKNSSVPHLGLDDDQYEEMTCLDWTGLAQLHLRKLYSGGSVQCYSVWWLAHNKDFTLRDCLMPTSMDQKERNFTWWGGGEMATGGFPVTRANIPPETMVTGKLDRGPWGQVLRRTWLSDSATLLILPPVFRGRVSVNHEQDEQVCLEVHVTPCPNSDPTLSYTLCTAPDRTTLADYLHQRTVRERRVVGLAAPSLVNYTVEGAEQDANESETQDMTGLQETFAQEVVTRVEDRLKNPVWIPWMTPDSPTLTQAGVLRYVDRVVTNATGMLGHIVLPASWQTRPGELEFDPDRFPDPLALSEALKAKRFHLALTLHPFVSVDVPDFNKGASVGLWVRQRDSVLPALAHYDERHPCVVTDFSNPRASQWYASKLEQLKEKYGIDRFHLQPADGHALPAYHDHHTPMPGSDNTLVHFMASVSSVSPPVSTETAVMPPLPPTFVTMGSGDGSWRGMETLVPRVLTLAMLGFPFIDVGPVGGIARAGHVPERELYIRWIEASAFLPAMQMSVLPSTYDQEVEDIAEEYLALRKQLVLPRLMQKVQEALDYGTPLITPLALFLPDDPEAKQVDDQWMLGDDLMVAPVTRRGARTRTLYLPKGIWREGIEGNLRNGGRWVRDYKVPINKIPYFILTYVNDFET</sequence>
<evidence type="ECO:0000313" key="6">
    <source>
        <dbReference type="Proteomes" id="UP000770661"/>
    </source>
</evidence>
<organism evidence="5 6">
    <name type="scientific">Chionoecetes opilio</name>
    <name type="common">Atlantic snow crab</name>
    <name type="synonym">Cancer opilio</name>
    <dbReference type="NCBI Taxonomy" id="41210"/>
    <lineage>
        <taxon>Eukaryota</taxon>
        <taxon>Metazoa</taxon>
        <taxon>Ecdysozoa</taxon>
        <taxon>Arthropoda</taxon>
        <taxon>Crustacea</taxon>
        <taxon>Multicrustacea</taxon>
        <taxon>Malacostraca</taxon>
        <taxon>Eumalacostraca</taxon>
        <taxon>Eucarida</taxon>
        <taxon>Decapoda</taxon>
        <taxon>Pleocyemata</taxon>
        <taxon>Brachyura</taxon>
        <taxon>Eubrachyura</taxon>
        <taxon>Majoidea</taxon>
        <taxon>Majidae</taxon>
        <taxon>Chionoecetes</taxon>
    </lineage>
</organism>
<keyword evidence="2" id="KW-0378">Hydrolase</keyword>
<dbReference type="Gene3D" id="3.20.20.80">
    <property type="entry name" value="Glycosidases"/>
    <property type="match status" value="1"/>
</dbReference>
<proteinExistence type="inferred from homology"/>
<keyword evidence="6" id="KW-1185">Reference proteome</keyword>
<dbReference type="EMBL" id="JACEEZ010019986">
    <property type="protein sequence ID" value="KAG0715132.1"/>
    <property type="molecule type" value="Genomic_DNA"/>
</dbReference>
<dbReference type="InterPro" id="IPR013780">
    <property type="entry name" value="Glyco_hydro_b"/>
</dbReference>
<protein>
    <submittedName>
        <fullName evidence="5">Myogenesis-regulating glycosidase</fullName>
    </submittedName>
</protein>
<dbReference type="PANTHER" id="PTHR43053">
    <property type="entry name" value="GLYCOSIDASE FAMILY 31"/>
    <property type="match status" value="1"/>
</dbReference>